<protein>
    <submittedName>
        <fullName evidence="1">Brain tumor protein</fullName>
    </submittedName>
</protein>
<name>A0A0M3JEX1_ANISI</name>
<reference evidence="1" key="1">
    <citation type="submission" date="2017-02" db="UniProtKB">
        <authorList>
            <consortium name="WormBaseParasite"/>
        </authorList>
    </citation>
    <scope>IDENTIFICATION</scope>
</reference>
<dbReference type="WBParaSite" id="ASIM_0000617001-mRNA-1">
    <property type="protein sequence ID" value="ASIM_0000617001-mRNA-1"/>
    <property type="gene ID" value="ASIM_0000617001"/>
</dbReference>
<proteinExistence type="predicted"/>
<organism evidence="1">
    <name type="scientific">Anisakis simplex</name>
    <name type="common">Herring worm</name>
    <dbReference type="NCBI Taxonomy" id="6269"/>
    <lineage>
        <taxon>Eukaryota</taxon>
        <taxon>Metazoa</taxon>
        <taxon>Ecdysozoa</taxon>
        <taxon>Nematoda</taxon>
        <taxon>Chromadorea</taxon>
        <taxon>Rhabditida</taxon>
        <taxon>Spirurina</taxon>
        <taxon>Ascaridomorpha</taxon>
        <taxon>Ascaridoidea</taxon>
        <taxon>Anisakidae</taxon>
        <taxon>Anisakis</taxon>
        <taxon>Anisakis simplex complex</taxon>
    </lineage>
</organism>
<sequence length="47" mass="5294">LRETLGNVIPSELQQLHQSAARLSTNEDGKLCFLDIVNHKVQVMLFS</sequence>
<accession>A0A0M3JEX1</accession>
<evidence type="ECO:0000313" key="1">
    <source>
        <dbReference type="WBParaSite" id="ASIM_0000617001-mRNA-1"/>
    </source>
</evidence>
<dbReference type="AlphaFoldDB" id="A0A0M3JEX1"/>